<name>A0A8H3TMP9_9TREE</name>
<dbReference type="Gene3D" id="3.10.20.90">
    <property type="entry name" value="Phosphatidylinositol 3-kinase Catalytic Subunit, Chain A, domain 1"/>
    <property type="match status" value="1"/>
</dbReference>
<dbReference type="InterPro" id="IPR024682">
    <property type="entry name" value="Npl4_Ub-like_dom"/>
</dbReference>
<dbReference type="OrthoDB" id="2589747at2759"/>
<reference evidence="3" key="1">
    <citation type="submission" date="2020-07" db="EMBL/GenBank/DDBJ databases">
        <title>Draft Genome Sequence of a Deep-Sea Yeast, Naganishia (Cryptococcus) liquefaciens strain N6.</title>
        <authorList>
            <person name="Han Y.W."/>
            <person name="Kajitani R."/>
            <person name="Morimoto H."/>
            <person name="Parhat M."/>
            <person name="Tsubouchi H."/>
            <person name="Bakenova O."/>
            <person name="Ogata M."/>
            <person name="Argunhan B."/>
            <person name="Aoki R."/>
            <person name="Kajiwara S."/>
            <person name="Itoh T."/>
            <person name="Iwasaki H."/>
        </authorList>
    </citation>
    <scope>NUCLEOTIDE SEQUENCE</scope>
    <source>
        <strain evidence="3">N6</strain>
    </source>
</reference>
<evidence type="ECO:0000313" key="3">
    <source>
        <dbReference type="EMBL" id="GHJ83669.1"/>
    </source>
</evidence>
<protein>
    <recommendedName>
        <fullName evidence="2">Nuclear pore localisation protein Npl4 ubiquitin-like domain-containing protein</fullName>
    </recommendedName>
</protein>
<comment type="function">
    <text evidence="1">Involved in the import of nuclear-targeted proteins into the nucleus and the export of poly(A) RNA out of the nucleus. Has a role in the endoplasmic reticulum-associated degradation (ERAD) pathway.</text>
</comment>
<gene>
    <name evidence="3" type="ORF">NliqN6_0071</name>
</gene>
<evidence type="ECO:0000259" key="2">
    <source>
        <dbReference type="Pfam" id="PF11543"/>
    </source>
</evidence>
<comment type="caution">
    <text evidence="3">The sequence shown here is derived from an EMBL/GenBank/DDBJ whole genome shotgun (WGS) entry which is preliminary data.</text>
</comment>
<keyword evidence="4" id="KW-1185">Reference proteome</keyword>
<organism evidence="3 4">
    <name type="scientific">Naganishia liquefaciens</name>
    <dbReference type="NCBI Taxonomy" id="104408"/>
    <lineage>
        <taxon>Eukaryota</taxon>
        <taxon>Fungi</taxon>
        <taxon>Dikarya</taxon>
        <taxon>Basidiomycota</taxon>
        <taxon>Agaricomycotina</taxon>
        <taxon>Tremellomycetes</taxon>
        <taxon>Filobasidiales</taxon>
        <taxon>Filobasidiaceae</taxon>
        <taxon>Naganishia</taxon>
    </lineage>
</organism>
<dbReference type="Pfam" id="PF11543">
    <property type="entry name" value="UN_NPL4"/>
    <property type="match status" value="1"/>
</dbReference>
<proteinExistence type="predicted"/>
<accession>A0A8H3TMP9</accession>
<evidence type="ECO:0000313" key="4">
    <source>
        <dbReference type="Proteomes" id="UP000620104"/>
    </source>
</evidence>
<dbReference type="AlphaFoldDB" id="A0A8H3TMP9"/>
<dbReference type="Proteomes" id="UP000620104">
    <property type="component" value="Unassembled WGS sequence"/>
</dbReference>
<sequence length="161" mass="18113">MLTLRIRSSDGTRRMIVAPEDVLSTLSHRIRTEFSDVLATRGFKLWREGDPARRHLLGGVDAGKSFAELEIKNGEMLYLEPISRPSVAVQVQETLQAGIHARPGAGGNWTAIWRLLRTQINILDGFSSATRSFRQLLVLPETDNDLPRLRTQAVRERQLSP</sequence>
<feature type="domain" description="Nuclear pore localisation protein Npl4 ubiquitin-like" evidence="2">
    <location>
        <begin position="3"/>
        <end position="81"/>
    </location>
</feature>
<evidence type="ECO:0000256" key="1">
    <source>
        <dbReference type="ARBA" id="ARBA00024703"/>
    </source>
</evidence>
<dbReference type="EMBL" id="BLZA01000002">
    <property type="protein sequence ID" value="GHJ83669.1"/>
    <property type="molecule type" value="Genomic_DNA"/>
</dbReference>